<dbReference type="InterPro" id="IPR038495">
    <property type="entry name" value="ATPase_E_C"/>
</dbReference>
<organism evidence="4 5">
    <name type="scientific">Senegalia massiliensis</name>
    <dbReference type="NCBI Taxonomy" id="1720316"/>
    <lineage>
        <taxon>Bacteria</taxon>
        <taxon>Bacillati</taxon>
        <taxon>Bacillota</taxon>
        <taxon>Clostridia</taxon>
        <taxon>Eubacteriales</taxon>
        <taxon>Clostridiaceae</taxon>
        <taxon>Senegalia</taxon>
    </lineage>
</organism>
<keyword evidence="5" id="KW-1185">Reference proteome</keyword>
<comment type="similarity">
    <text evidence="1">Belongs to the V-ATPase E subunit family.</text>
</comment>
<dbReference type="GO" id="GO:0033178">
    <property type="term" value="C:proton-transporting two-sector ATPase complex, catalytic domain"/>
    <property type="evidence" value="ECO:0007669"/>
    <property type="project" value="InterPro"/>
</dbReference>
<evidence type="ECO:0000256" key="3">
    <source>
        <dbReference type="ARBA" id="ARBA00023065"/>
    </source>
</evidence>
<dbReference type="Pfam" id="PF01991">
    <property type="entry name" value="vATP-synt_E"/>
    <property type="match status" value="1"/>
</dbReference>
<reference evidence="4 5" key="1">
    <citation type="submission" date="2018-08" db="EMBL/GenBank/DDBJ databases">
        <title>Murine metabolic-syndrome-specific gut microbial biobank.</title>
        <authorList>
            <person name="Liu C."/>
        </authorList>
    </citation>
    <scope>NUCLEOTIDE SEQUENCE [LARGE SCALE GENOMIC DNA]</scope>
    <source>
        <strain evidence="4 5">583</strain>
    </source>
</reference>
<proteinExistence type="inferred from homology"/>
<name>A0A845QZ60_9CLOT</name>
<dbReference type="InterPro" id="IPR002842">
    <property type="entry name" value="ATPase_V1_Esu"/>
</dbReference>
<evidence type="ECO:0008006" key="6">
    <source>
        <dbReference type="Google" id="ProtNLM"/>
    </source>
</evidence>
<keyword evidence="2" id="KW-0813">Transport</keyword>
<dbReference type="EMBL" id="QXXA01000006">
    <property type="protein sequence ID" value="NBI06452.1"/>
    <property type="molecule type" value="Genomic_DNA"/>
</dbReference>
<dbReference type="SUPFAM" id="SSF160527">
    <property type="entry name" value="V-type ATPase subunit E-like"/>
    <property type="match status" value="1"/>
</dbReference>
<accession>A0A845QZ60</accession>
<dbReference type="OrthoDB" id="1725377at2"/>
<dbReference type="Gene3D" id="3.30.2320.30">
    <property type="entry name" value="ATP synthase, E subunit, C-terminal"/>
    <property type="match status" value="1"/>
</dbReference>
<keyword evidence="3" id="KW-0406">Ion transport</keyword>
<protein>
    <recommendedName>
        <fullName evidence="6">V-type proton ATPase subunit E</fullName>
    </recommendedName>
</protein>
<evidence type="ECO:0000313" key="4">
    <source>
        <dbReference type="EMBL" id="NBI06452.1"/>
    </source>
</evidence>
<dbReference type="GO" id="GO:0046961">
    <property type="term" value="F:proton-transporting ATPase activity, rotational mechanism"/>
    <property type="evidence" value="ECO:0007669"/>
    <property type="project" value="InterPro"/>
</dbReference>
<evidence type="ECO:0000313" key="5">
    <source>
        <dbReference type="Proteomes" id="UP000467132"/>
    </source>
</evidence>
<gene>
    <name evidence="4" type="ORF">D3Z33_06200</name>
</gene>
<evidence type="ECO:0000256" key="2">
    <source>
        <dbReference type="ARBA" id="ARBA00022448"/>
    </source>
</evidence>
<comment type="caution">
    <text evidence="4">The sequence shown here is derived from an EMBL/GenBank/DDBJ whole genome shotgun (WGS) entry which is preliminary data.</text>
</comment>
<dbReference type="Proteomes" id="UP000467132">
    <property type="component" value="Unassembled WGS sequence"/>
</dbReference>
<evidence type="ECO:0000256" key="1">
    <source>
        <dbReference type="ARBA" id="ARBA00005901"/>
    </source>
</evidence>
<sequence>MITIEEKLNLFSKHVFEEIRGTSEEKIRKIEQHNKEQMDAHRYKIEQEKKSYAEEVIKKEKEKNDKQVSQKKGQIKKEIMLEKNRLFNKLIEDIENKLTIFITTNKYKNYLRNIVENGLKEMSNKNNIEVKISKYDMKNNKEDIKTIILDNGFKNINILESGEDIIGGMILFDKSNRAILDLSLLDKLEQNKEYIGKMLYEALREGEESEK</sequence>
<dbReference type="RefSeq" id="WP_160196934.1">
    <property type="nucleotide sequence ID" value="NZ_QXXA01000006.1"/>
</dbReference>
<dbReference type="AlphaFoldDB" id="A0A845QZ60"/>